<reference evidence="5 6" key="1">
    <citation type="submission" date="2024-01" db="EMBL/GenBank/DDBJ databases">
        <title>The genomes of 5 underutilized Papilionoideae crops provide insights into root nodulation and disease resistanc.</title>
        <authorList>
            <person name="Jiang F."/>
        </authorList>
    </citation>
    <scope>NUCLEOTIDE SEQUENCE [LARGE SCALE GENOMIC DNA]</scope>
    <source>
        <strain evidence="5">JINMINGXINNONG_FW02</strain>
        <tissue evidence="5">Leaves</tissue>
    </source>
</reference>
<dbReference type="PROSITE" id="PS51258">
    <property type="entry name" value="MHD1"/>
    <property type="match status" value="1"/>
</dbReference>
<feature type="compositionally biased region" description="Low complexity" evidence="1">
    <location>
        <begin position="141"/>
        <end position="156"/>
    </location>
</feature>
<dbReference type="PANTHER" id="PTHR31280">
    <property type="entry name" value="PROTEIN UNC-13 HOMOLOG"/>
    <property type="match status" value="1"/>
</dbReference>
<sequence length="1016" mass="112952">MYVVHSLHSLTSFLLFLFLFFLSVHAMAHLFRDLSLGHSKRDTTPPPPPPTIMPPKPSALSSADDLPSPLGQLAATLSDSDLSLTAFEIFVAACRTSSGKPLTSVANHSSANSPSQNSPNSPALQRSITSTAASKVKKAFGLKSPGSGSRKSPGSGSASGSGQGKQRRPLTVGELMRNQMRVSEAMDSRVRRALLRISAGQVGRRIESVVVPLELLQQLKASDFTDQQEYVEWQKRTLKVLEAGLILHPQMALDKSNSAAQRLRQIIHAALDKPIETGKNTESMQVLRSAVMSLANRSYDGSYADSCHWADGIPLNLRLYEMLLQSCFDANDESSIIEEFDELMEQIKKTWGILGLNQTLHNLCFTWVLFHRFVVTGQVDLELLSAADGQLAEVAKDAKTTKDAEYSKVLSSTLTSIMGWAEKRLLAYHETFDRGNVETMQGIVSLGVAAAKILVEDISNEYRRRRRNEVNVARERIETYIRSSLRTAFAQIMEKADSSRRASKNQPNALPVLAILAKDVGSLAINEKQVFSPILKRWHPLAAGLAVATLHSCYGNELKQFISGITELTPDAVQVLRAADQLEKDLVQIAVEDSVESDDGGKAIIREMPPYEAEGAIANLVKIWIKTRIDRLKEWVDRNLQQEVWSPQANQEGYAPSAVDVLRIINETLDAFFQLPIPMHPAMLPEVMNGLDKCLQYYVIKAKSGCGSRNTFLPTMPALTRCTIGSKFQGFGKKKDKSPNPQKRNPQVATNGDSSSGIPQLCVRINTLQWIQGEFDVLEKRIITLLRNSESAHVEDFSNGLAKKFELSPAACLEGIQQLCETAAYRVVFYDLSHVLLDGLYVGDPSSSRIEPYLQELERKLMFISDTVHERIRTRIVTEIMRASFDGFLLALLAGGPSRAFTRKDSQIIEDDFKFLKELFWANGDGLPSELIDKFSTTARSVLPLFRTDTDTIIEQFRRLTMETYKSSARSKLPLPPTSGQWNPSEPNTLLRVLCYRNDESASKFLKKAYDLPKKL</sequence>
<keyword evidence="2" id="KW-0732">Signal</keyword>
<evidence type="ECO:0000256" key="2">
    <source>
        <dbReference type="SAM" id="SignalP"/>
    </source>
</evidence>
<proteinExistence type="predicted"/>
<dbReference type="AlphaFoldDB" id="A0AAN9MDY2"/>
<accession>A0AAN9MDY2</accession>
<dbReference type="Proteomes" id="UP001374584">
    <property type="component" value="Unassembled WGS sequence"/>
</dbReference>
<name>A0AAN9MDY2_PHACN</name>
<evidence type="ECO:0000313" key="6">
    <source>
        <dbReference type="Proteomes" id="UP001374584"/>
    </source>
</evidence>
<evidence type="ECO:0000259" key="3">
    <source>
        <dbReference type="PROSITE" id="PS51258"/>
    </source>
</evidence>
<keyword evidence="6" id="KW-1185">Reference proteome</keyword>
<feature type="compositionally biased region" description="Polar residues" evidence="1">
    <location>
        <begin position="739"/>
        <end position="755"/>
    </location>
</feature>
<dbReference type="InterPro" id="IPR014770">
    <property type="entry name" value="Munc13_1"/>
</dbReference>
<feature type="region of interest" description="Disordered" evidence="1">
    <location>
        <begin position="101"/>
        <end position="174"/>
    </location>
</feature>
<gene>
    <name evidence="5" type="ORF">VNO80_18316</name>
</gene>
<protein>
    <recommendedName>
        <fullName evidence="7">Protein unc-13 homolog</fullName>
    </recommendedName>
</protein>
<dbReference type="InterPro" id="IPR057984">
    <property type="entry name" value="PATROL1_C"/>
</dbReference>
<evidence type="ECO:0008006" key="7">
    <source>
        <dbReference type="Google" id="ProtNLM"/>
    </source>
</evidence>
<feature type="chain" id="PRO_5042937537" description="Protein unc-13 homolog" evidence="2">
    <location>
        <begin position="27"/>
        <end position="1016"/>
    </location>
</feature>
<dbReference type="InterPro" id="IPR008528">
    <property type="entry name" value="unc-13_homologue"/>
</dbReference>
<dbReference type="PANTHER" id="PTHR31280:SF4">
    <property type="entry name" value="ELONGATION FACTOR TS (DUF810)"/>
    <property type="match status" value="1"/>
</dbReference>
<feature type="compositionally biased region" description="Polar residues" evidence="1">
    <location>
        <begin position="124"/>
        <end position="133"/>
    </location>
</feature>
<feature type="domain" description="MHD2" evidence="4">
    <location>
        <begin position="847"/>
        <end position="957"/>
    </location>
</feature>
<comment type="caution">
    <text evidence="5">The sequence shown here is derived from an EMBL/GenBank/DDBJ whole genome shotgun (WGS) entry which is preliminary data.</text>
</comment>
<feature type="region of interest" description="Disordered" evidence="1">
    <location>
        <begin position="37"/>
        <end position="65"/>
    </location>
</feature>
<feature type="domain" description="MHD1" evidence="3">
    <location>
        <begin position="573"/>
        <end position="716"/>
    </location>
</feature>
<organism evidence="5 6">
    <name type="scientific">Phaseolus coccineus</name>
    <name type="common">Scarlet runner bean</name>
    <name type="synonym">Phaseolus multiflorus</name>
    <dbReference type="NCBI Taxonomy" id="3886"/>
    <lineage>
        <taxon>Eukaryota</taxon>
        <taxon>Viridiplantae</taxon>
        <taxon>Streptophyta</taxon>
        <taxon>Embryophyta</taxon>
        <taxon>Tracheophyta</taxon>
        <taxon>Spermatophyta</taxon>
        <taxon>Magnoliopsida</taxon>
        <taxon>eudicotyledons</taxon>
        <taxon>Gunneridae</taxon>
        <taxon>Pentapetalae</taxon>
        <taxon>rosids</taxon>
        <taxon>fabids</taxon>
        <taxon>Fabales</taxon>
        <taxon>Fabaceae</taxon>
        <taxon>Papilionoideae</taxon>
        <taxon>50 kb inversion clade</taxon>
        <taxon>NPAAA clade</taxon>
        <taxon>indigoferoid/millettioid clade</taxon>
        <taxon>Phaseoleae</taxon>
        <taxon>Phaseolus</taxon>
    </lineage>
</organism>
<feature type="compositionally biased region" description="Low complexity" evidence="1">
    <location>
        <begin position="106"/>
        <end position="123"/>
    </location>
</feature>
<feature type="region of interest" description="Disordered" evidence="1">
    <location>
        <begin position="730"/>
        <end position="755"/>
    </location>
</feature>
<evidence type="ECO:0000313" key="5">
    <source>
        <dbReference type="EMBL" id="KAK7352885.1"/>
    </source>
</evidence>
<feature type="compositionally biased region" description="Pro residues" evidence="1">
    <location>
        <begin position="44"/>
        <end position="57"/>
    </location>
</feature>
<evidence type="ECO:0000259" key="4">
    <source>
        <dbReference type="PROSITE" id="PS51259"/>
    </source>
</evidence>
<feature type="signal peptide" evidence="2">
    <location>
        <begin position="1"/>
        <end position="26"/>
    </location>
</feature>
<dbReference type="InterPro" id="IPR014772">
    <property type="entry name" value="Munc13_dom-2"/>
</dbReference>
<evidence type="ECO:0000256" key="1">
    <source>
        <dbReference type="SAM" id="MobiDB-lite"/>
    </source>
</evidence>
<dbReference type="Pfam" id="PF25761">
    <property type="entry name" value="TPR_PATROL1"/>
    <property type="match status" value="1"/>
</dbReference>
<dbReference type="EMBL" id="JAYMYR010000007">
    <property type="protein sequence ID" value="KAK7352885.1"/>
    <property type="molecule type" value="Genomic_DNA"/>
</dbReference>
<dbReference type="PROSITE" id="PS51259">
    <property type="entry name" value="MHD2"/>
    <property type="match status" value="1"/>
</dbReference>